<dbReference type="PANTHER" id="PTHR33112">
    <property type="entry name" value="DOMAIN PROTEIN, PUTATIVE-RELATED"/>
    <property type="match status" value="1"/>
</dbReference>
<dbReference type="PANTHER" id="PTHR33112:SF1">
    <property type="entry name" value="HETEROKARYON INCOMPATIBILITY DOMAIN-CONTAINING PROTEIN"/>
    <property type="match status" value="1"/>
</dbReference>
<keyword evidence="3" id="KW-1185">Reference proteome</keyword>
<dbReference type="Pfam" id="PF06985">
    <property type="entry name" value="HET"/>
    <property type="match status" value="1"/>
</dbReference>
<proteinExistence type="predicted"/>
<dbReference type="Proteomes" id="UP000326198">
    <property type="component" value="Unassembled WGS sequence"/>
</dbReference>
<evidence type="ECO:0000259" key="1">
    <source>
        <dbReference type="Pfam" id="PF06985"/>
    </source>
</evidence>
<reference evidence="2 3" key="1">
    <citation type="submission" date="2019-04" db="EMBL/GenBank/DDBJ databases">
        <title>Friends and foes A comparative genomics studyof 23 Aspergillus species from section Flavi.</title>
        <authorList>
            <consortium name="DOE Joint Genome Institute"/>
            <person name="Kjaerbolling I."/>
            <person name="Vesth T."/>
            <person name="Frisvad J.C."/>
            <person name="Nybo J.L."/>
            <person name="Theobald S."/>
            <person name="Kildgaard S."/>
            <person name="Isbrandt T."/>
            <person name="Kuo A."/>
            <person name="Sato A."/>
            <person name="Lyhne E.K."/>
            <person name="Kogle M.E."/>
            <person name="Wiebenga A."/>
            <person name="Kun R.S."/>
            <person name="Lubbers R.J."/>
            <person name="Makela M.R."/>
            <person name="Barry K."/>
            <person name="Chovatia M."/>
            <person name="Clum A."/>
            <person name="Daum C."/>
            <person name="Haridas S."/>
            <person name="He G."/>
            <person name="LaButti K."/>
            <person name="Lipzen A."/>
            <person name="Mondo S."/>
            <person name="Riley R."/>
            <person name="Salamov A."/>
            <person name="Simmons B.A."/>
            <person name="Magnuson J.K."/>
            <person name="Henrissat B."/>
            <person name="Mortensen U.H."/>
            <person name="Larsen T.O."/>
            <person name="Devries R.P."/>
            <person name="Grigoriev I.V."/>
            <person name="Machida M."/>
            <person name="Baker S.E."/>
            <person name="Andersen M.R."/>
        </authorList>
    </citation>
    <scope>NUCLEOTIDE SEQUENCE [LARGE SCALE GENOMIC DNA]</scope>
    <source>
        <strain evidence="2 3">IBT 29228</strain>
    </source>
</reference>
<name>A0A5N7AV81_9EURO</name>
<dbReference type="AlphaFoldDB" id="A0A5N7AV81"/>
<protein>
    <recommendedName>
        <fullName evidence="1">Heterokaryon incompatibility domain-containing protein</fullName>
    </recommendedName>
</protein>
<sequence>MNQLQQTDRPLYKECELVASTISNKPLSGVKEEGMIVCANVPYIATECCPRCQFIRYSVQDYNLEKNTSFELRLFSSRKSFSWLYRSHAKDLDTIMMLTVVPQHFVTREESVSDFIRNCVPEFLIPAYHDLSLFCISRVTIDAMNVDFGFICKSLSYCAAHHCCGCPAYSIQGCITVYGYKNNRTVDAGRKEDRNRPGHHRRPQVLKDLITIAEQLKIPYVWQEQLNSMHATYNNACLTVVDGAGSNMHYGLSGVSRPRMGDQVRIQLGKKLWISILKNPQTFIQNSPWNSRGWTYQEAIASPRLLIFTEEQVYFECKEMRCWESLYISLDSHHCKNKSEFKGSLCEPLFCQETRYPTEFEGRTDFPRYIKDYTCRTLTNSCDALNAITGVLSFLENERDQLYNFWRIPLLAPCPRFSSALTSGMAWTLGNRKCNGSWRPILRRRTFPSWSWAGWEGVVGSFELGYLNHVSSIVSIEIQTAEDSDKSVPWWTFWESEGGMEMDRRTNLWASGLGLKEEYNYPWLDIATEIIKVSLIYIPPCDIEKRIADTPELNGYLKAGFFIEPPNDDDSSGSHAICRQQWDCMHLGYMPGVERGYDGRDFPFVIMLNHDRRRNVTERVWGGRLLWRDGWKDICDIERRCVRLY</sequence>
<evidence type="ECO:0000313" key="2">
    <source>
        <dbReference type="EMBL" id="KAE8372690.1"/>
    </source>
</evidence>
<organism evidence="2 3">
    <name type="scientific">Aspergillus bertholletiae</name>
    <dbReference type="NCBI Taxonomy" id="1226010"/>
    <lineage>
        <taxon>Eukaryota</taxon>
        <taxon>Fungi</taxon>
        <taxon>Dikarya</taxon>
        <taxon>Ascomycota</taxon>
        <taxon>Pezizomycotina</taxon>
        <taxon>Eurotiomycetes</taxon>
        <taxon>Eurotiomycetidae</taxon>
        <taxon>Eurotiales</taxon>
        <taxon>Aspergillaceae</taxon>
        <taxon>Aspergillus</taxon>
        <taxon>Aspergillus subgen. Circumdati</taxon>
    </lineage>
</organism>
<evidence type="ECO:0000313" key="3">
    <source>
        <dbReference type="Proteomes" id="UP000326198"/>
    </source>
</evidence>
<dbReference type="InterPro" id="IPR010730">
    <property type="entry name" value="HET"/>
</dbReference>
<dbReference type="OrthoDB" id="5135333at2759"/>
<dbReference type="EMBL" id="ML736346">
    <property type="protein sequence ID" value="KAE8372690.1"/>
    <property type="molecule type" value="Genomic_DNA"/>
</dbReference>
<accession>A0A5N7AV81</accession>
<gene>
    <name evidence="2" type="ORF">BDV26DRAFT_301582</name>
</gene>
<feature type="domain" description="Heterokaryon incompatibility" evidence="1">
    <location>
        <begin position="221"/>
        <end position="298"/>
    </location>
</feature>